<keyword evidence="8" id="KW-0966">Cell projection</keyword>
<keyword evidence="5" id="KW-0964">Secreted</keyword>
<keyword evidence="8" id="KW-0969">Cilium</keyword>
<keyword evidence="4 5" id="KW-0975">Bacterial flagellum</keyword>
<feature type="coiled-coil region" evidence="5">
    <location>
        <begin position="503"/>
        <end position="530"/>
    </location>
</feature>
<reference evidence="8" key="1">
    <citation type="journal article" date="2020" name="mSystems">
        <title>Genome- and Community-Level Interaction Insights into Carbon Utilization and Element Cycling Functions of Hydrothermarchaeota in Hydrothermal Sediment.</title>
        <authorList>
            <person name="Zhou Z."/>
            <person name="Liu Y."/>
            <person name="Xu W."/>
            <person name="Pan J."/>
            <person name="Luo Z.H."/>
            <person name="Li M."/>
        </authorList>
    </citation>
    <scope>NUCLEOTIDE SEQUENCE [LARGE SCALE GENOMIC DNA]</scope>
    <source>
        <strain evidence="8">SpSt-855</strain>
    </source>
</reference>
<keyword evidence="8" id="KW-0282">Flagellum</keyword>
<evidence type="ECO:0000256" key="2">
    <source>
        <dbReference type="ARBA" id="ARBA00011255"/>
    </source>
</evidence>
<dbReference type="GO" id="GO:0071973">
    <property type="term" value="P:bacterial-type flagellum-dependent cell motility"/>
    <property type="evidence" value="ECO:0007669"/>
    <property type="project" value="TreeGrafter"/>
</dbReference>
<evidence type="ECO:0000256" key="5">
    <source>
        <dbReference type="RuleBase" id="RU362066"/>
    </source>
</evidence>
<sequence length="561" mass="56177">MSTVGLSFGSPTSGQGFDVTTTVNNIVSNLQAVETPWKNQLTSLQSQDTALTSIGTDLSSLSTSLQALTNFQGVLAGKQGSSSDTSVLQLTSAAATAVAGSHTIVVTSLAQTSSYYSNAISASDTLSGSLSIQVGTGSAQTININSANNTLSSLANAINSGSYGVTANVLTDSTGSRLELVSNTSGSSGNITVGGSLSDTTTSSAVSFTQAQAGADAQLTVDGIALTSASNTVSNALPGVTFQLLSASPGTSVQVQITNDNTAVETAVSNFVTAYNKVIGDLNTQESNTSSGTPQPLFGNPTIATLQQTLESALNFAQPANAASTSTTIGTSDTLSGSVAISVGGGTAQTVNVNSSNPTLAGLASAINAAKLGVTASVITSGSDSTLSLVNATGGSTGAIGITSSLTDTTTGSAVAFGSSVANGVTSATQLGISVNNDGTLTLNSDTLNSLLNSNYQDVVNFLQPSGGYTSFGGNMTSVLSNLGSSGPSGAIYLALQENSTVESQLNTNISNEENLISQQKAELTSQLNQANITLQEIPMQLNQVNEMYSAITGYDKVYNG</sequence>
<comment type="function">
    <text evidence="5">Required for morphogenesis and for the elongation of the flagellar filament by facilitating polymerization of the flagellin monomers at the tip of growing filament. Forms a capping structure, which prevents flagellin subunits (transported through the central channel of the flagellum) from leaking out without polymerization at the distal end.</text>
</comment>
<dbReference type="InterPro" id="IPR040026">
    <property type="entry name" value="FliD"/>
</dbReference>
<dbReference type="Pfam" id="PF07195">
    <property type="entry name" value="FliD_C"/>
    <property type="match status" value="2"/>
</dbReference>
<dbReference type="AlphaFoldDB" id="A0A7V4XUZ6"/>
<comment type="similarity">
    <text evidence="1 5">Belongs to the FliD family.</text>
</comment>
<feature type="domain" description="Flagellar hook-associated protein 2 C-terminal" evidence="7">
    <location>
        <begin position="214"/>
        <end position="330"/>
    </location>
</feature>
<name>A0A7V4XUZ6_9BACT</name>
<dbReference type="GO" id="GO:0009424">
    <property type="term" value="C:bacterial-type flagellum hook"/>
    <property type="evidence" value="ECO:0007669"/>
    <property type="project" value="UniProtKB-UniRule"/>
</dbReference>
<keyword evidence="3 5" id="KW-0175">Coiled coil</keyword>
<dbReference type="Pfam" id="PF02465">
    <property type="entry name" value="FliD_N"/>
    <property type="match status" value="1"/>
</dbReference>
<evidence type="ECO:0000256" key="1">
    <source>
        <dbReference type="ARBA" id="ARBA00009764"/>
    </source>
</evidence>
<gene>
    <name evidence="8" type="ORF">ENW50_13305</name>
</gene>
<protein>
    <recommendedName>
        <fullName evidence="5">Flagellar hook-associated protein 2</fullName>
        <shortName evidence="5">HAP2</shortName>
    </recommendedName>
    <alternativeName>
        <fullName evidence="5">Flagellar cap protein</fullName>
    </alternativeName>
</protein>
<comment type="subunit">
    <text evidence="2 5">Homopentamer.</text>
</comment>
<evidence type="ECO:0000313" key="8">
    <source>
        <dbReference type="EMBL" id="HGY95644.1"/>
    </source>
</evidence>
<evidence type="ECO:0000259" key="6">
    <source>
        <dbReference type="Pfam" id="PF02465"/>
    </source>
</evidence>
<feature type="domain" description="Flagellar hook-associated protein 2 C-terminal" evidence="7">
    <location>
        <begin position="420"/>
        <end position="532"/>
    </location>
</feature>
<dbReference type="GO" id="GO:0009421">
    <property type="term" value="C:bacterial-type flagellum filament cap"/>
    <property type="evidence" value="ECO:0007669"/>
    <property type="project" value="InterPro"/>
</dbReference>
<feature type="domain" description="Flagellar hook-associated protein 2 N-terminal" evidence="6">
    <location>
        <begin position="16"/>
        <end position="112"/>
    </location>
</feature>
<dbReference type="PANTHER" id="PTHR30288:SF0">
    <property type="entry name" value="FLAGELLAR HOOK-ASSOCIATED PROTEIN 2"/>
    <property type="match status" value="1"/>
</dbReference>
<comment type="subcellular location">
    <subcellularLocation>
        <location evidence="5">Secreted</location>
    </subcellularLocation>
    <subcellularLocation>
        <location evidence="5">Bacterial flagellum</location>
    </subcellularLocation>
</comment>
<dbReference type="EMBL" id="DTKL01000081">
    <property type="protein sequence ID" value="HGY95644.1"/>
    <property type="molecule type" value="Genomic_DNA"/>
</dbReference>
<evidence type="ECO:0000256" key="4">
    <source>
        <dbReference type="ARBA" id="ARBA00023143"/>
    </source>
</evidence>
<organism evidence="8">
    <name type="scientific">Acidobacterium capsulatum</name>
    <dbReference type="NCBI Taxonomy" id="33075"/>
    <lineage>
        <taxon>Bacteria</taxon>
        <taxon>Pseudomonadati</taxon>
        <taxon>Acidobacteriota</taxon>
        <taxon>Terriglobia</taxon>
        <taxon>Terriglobales</taxon>
        <taxon>Acidobacteriaceae</taxon>
        <taxon>Acidobacterium</taxon>
    </lineage>
</organism>
<dbReference type="PANTHER" id="PTHR30288">
    <property type="entry name" value="FLAGELLAR CAP/ASSEMBLY PROTEIN FLID"/>
    <property type="match status" value="1"/>
</dbReference>
<evidence type="ECO:0000256" key="3">
    <source>
        <dbReference type="ARBA" id="ARBA00023054"/>
    </source>
</evidence>
<proteinExistence type="inferred from homology"/>
<dbReference type="GO" id="GO:0005576">
    <property type="term" value="C:extracellular region"/>
    <property type="evidence" value="ECO:0007669"/>
    <property type="project" value="UniProtKB-SubCell"/>
</dbReference>
<evidence type="ECO:0000259" key="7">
    <source>
        <dbReference type="Pfam" id="PF07195"/>
    </source>
</evidence>
<accession>A0A7V4XUZ6</accession>
<comment type="caution">
    <text evidence="8">The sequence shown here is derived from an EMBL/GenBank/DDBJ whole genome shotgun (WGS) entry which is preliminary data.</text>
</comment>
<dbReference type="GO" id="GO:0007155">
    <property type="term" value="P:cell adhesion"/>
    <property type="evidence" value="ECO:0007669"/>
    <property type="project" value="InterPro"/>
</dbReference>
<dbReference type="InterPro" id="IPR010809">
    <property type="entry name" value="FliD_C"/>
</dbReference>
<dbReference type="InterPro" id="IPR003481">
    <property type="entry name" value="FliD_N"/>
</dbReference>